<proteinExistence type="predicted"/>
<dbReference type="GO" id="GO:0005634">
    <property type="term" value="C:nucleus"/>
    <property type="evidence" value="ECO:0007669"/>
    <property type="project" value="UniProtKB-SubCell"/>
</dbReference>
<dbReference type="SMART" id="SM00667">
    <property type="entry name" value="LisH"/>
    <property type="match status" value="1"/>
</dbReference>
<dbReference type="PANTHER" id="PTHR12610:SF12">
    <property type="entry name" value="SEQUENCE-SPECIFIC SINGLE-STRANDED DNA-BINDING PROTEIN, ISOFORM D"/>
    <property type="match status" value="1"/>
</dbReference>
<dbReference type="GO" id="GO:0045944">
    <property type="term" value="P:positive regulation of transcription by RNA polymerase II"/>
    <property type="evidence" value="ECO:0007669"/>
    <property type="project" value="TreeGrafter"/>
</dbReference>
<organism evidence="4 5">
    <name type="scientific">Glomus cerebriforme</name>
    <dbReference type="NCBI Taxonomy" id="658196"/>
    <lineage>
        <taxon>Eukaryota</taxon>
        <taxon>Fungi</taxon>
        <taxon>Fungi incertae sedis</taxon>
        <taxon>Mucoromycota</taxon>
        <taxon>Glomeromycotina</taxon>
        <taxon>Glomeromycetes</taxon>
        <taxon>Glomerales</taxon>
        <taxon>Glomeraceae</taxon>
        <taxon>Glomus</taxon>
    </lineage>
</organism>
<feature type="region of interest" description="Disordered" evidence="3">
    <location>
        <begin position="181"/>
        <end position="269"/>
    </location>
</feature>
<evidence type="ECO:0000256" key="3">
    <source>
        <dbReference type="SAM" id="MobiDB-lite"/>
    </source>
</evidence>
<dbReference type="InterPro" id="IPR006594">
    <property type="entry name" value="LisH"/>
</dbReference>
<comment type="caution">
    <text evidence="4">The sequence shown here is derived from an EMBL/GenBank/DDBJ whole genome shotgun (WGS) entry which is preliminary data.</text>
</comment>
<keyword evidence="5" id="KW-1185">Reference proteome</keyword>
<feature type="compositionally biased region" description="Low complexity" evidence="3">
    <location>
        <begin position="244"/>
        <end position="269"/>
    </location>
</feature>
<dbReference type="PANTHER" id="PTHR12610">
    <property type="entry name" value="SINGLE STRANDED DNA BINDING PROTEIN"/>
    <property type="match status" value="1"/>
</dbReference>
<feature type="compositionally biased region" description="Polar residues" evidence="3">
    <location>
        <begin position="365"/>
        <end position="379"/>
    </location>
</feature>
<evidence type="ECO:0000256" key="2">
    <source>
        <dbReference type="ARBA" id="ARBA00023242"/>
    </source>
</evidence>
<sequence>MYSTPMVQMTNQQVLNQSQQQPPQVQQQYQNQYRPTSYYTYYHKPQSFCEFMKTYQTQTRTLLNHYVYDFLKRSGATKTARTYLQEVKIKLKYDEKDGQLPDAEVPTQTPNGFLYDWWMAFWDLYHARENLGPEQYTDYVRRGGNRFMPLYYMPMVYKIVIAQQQQEKQIQLQKLKAQQQQSLPRQSQKQTPQQQSQQSQQPQQTPQQHQPLANYQQVTHQQPHQPQPQPSPAHRQQIAHKQPHQPQSQPSPAHPQQIAHRQLHQQNQQNNSQMIDANTNLQLKVLGTEKTSPGLQQRQQHRHINQTHQNIAQIVHAQSQNSQPIQNQVQHQNPQQQGFRVHITPNQVHEQLNSGTKRGVEIEDQTNNRNVNQQATSPNKRQRISYVTQINQGQQQQLPNQYIGDPYDMNFQQGINPSRSITEQNKLNKQNAAKTMPTQSQLQAPSDNQSNAISIPQQPIQSQQSDQSTATTSLSQDVPLSSLNTSMDEMMNYFAGLTQFNMTDASIFDFNDITDLDYSLS</sequence>
<feature type="compositionally biased region" description="Low complexity" evidence="3">
    <location>
        <begin position="389"/>
        <end position="404"/>
    </location>
</feature>
<keyword evidence="2" id="KW-0539">Nucleus</keyword>
<feature type="region of interest" description="Disordered" evidence="3">
    <location>
        <begin position="317"/>
        <end position="336"/>
    </location>
</feature>
<protein>
    <submittedName>
        <fullName evidence="4">Uncharacterized protein</fullName>
    </submittedName>
</protein>
<feature type="region of interest" description="Disordered" evidence="3">
    <location>
        <begin position="358"/>
        <end position="415"/>
    </location>
</feature>
<evidence type="ECO:0000256" key="1">
    <source>
        <dbReference type="ARBA" id="ARBA00004123"/>
    </source>
</evidence>
<feature type="compositionally biased region" description="Polar residues" evidence="3">
    <location>
        <begin position="433"/>
        <end position="448"/>
    </location>
</feature>
<feature type="compositionally biased region" description="Low complexity" evidence="3">
    <location>
        <begin position="318"/>
        <end position="336"/>
    </location>
</feature>
<dbReference type="AlphaFoldDB" id="A0A397SKS6"/>
<gene>
    <name evidence="4" type="ORF">C1645_831067</name>
</gene>
<feature type="region of interest" description="Disordered" evidence="3">
    <location>
        <begin position="433"/>
        <end position="477"/>
    </location>
</feature>
<comment type="subcellular location">
    <subcellularLocation>
        <location evidence="1">Nucleus</location>
    </subcellularLocation>
</comment>
<dbReference type="STRING" id="658196.A0A397SKS6"/>
<accession>A0A397SKS6</accession>
<name>A0A397SKS6_9GLOM</name>
<dbReference type="PROSITE" id="PS50896">
    <property type="entry name" value="LISH"/>
    <property type="match status" value="1"/>
</dbReference>
<reference evidence="4 5" key="1">
    <citation type="submission" date="2018-06" db="EMBL/GenBank/DDBJ databases">
        <title>Comparative genomics reveals the genomic features of Rhizophagus irregularis, R. cerebriforme, R. diaphanum and Gigaspora rosea, and their symbiotic lifestyle signature.</title>
        <authorList>
            <person name="Morin E."/>
            <person name="San Clemente H."/>
            <person name="Chen E.C.H."/>
            <person name="De La Providencia I."/>
            <person name="Hainaut M."/>
            <person name="Kuo A."/>
            <person name="Kohler A."/>
            <person name="Murat C."/>
            <person name="Tang N."/>
            <person name="Roy S."/>
            <person name="Loubradou J."/>
            <person name="Henrissat B."/>
            <person name="Grigoriev I.V."/>
            <person name="Corradi N."/>
            <person name="Roux C."/>
            <person name="Martin F.M."/>
        </authorList>
    </citation>
    <scope>NUCLEOTIDE SEQUENCE [LARGE SCALE GENOMIC DNA]</scope>
    <source>
        <strain evidence="4 5">DAOM 227022</strain>
    </source>
</reference>
<dbReference type="OrthoDB" id="5600002at2759"/>
<evidence type="ECO:0000313" key="5">
    <source>
        <dbReference type="Proteomes" id="UP000265703"/>
    </source>
</evidence>
<dbReference type="Proteomes" id="UP000265703">
    <property type="component" value="Unassembled WGS sequence"/>
</dbReference>
<feature type="compositionally biased region" description="Low complexity" evidence="3">
    <location>
        <begin position="181"/>
        <end position="224"/>
    </location>
</feature>
<feature type="compositionally biased region" description="Low complexity" evidence="3">
    <location>
        <begin position="449"/>
        <end position="476"/>
    </location>
</feature>
<dbReference type="EMBL" id="QKYT01000437">
    <property type="protein sequence ID" value="RIA85246.1"/>
    <property type="molecule type" value="Genomic_DNA"/>
</dbReference>
<evidence type="ECO:0000313" key="4">
    <source>
        <dbReference type="EMBL" id="RIA85246.1"/>
    </source>
</evidence>